<evidence type="ECO:0000313" key="11">
    <source>
        <dbReference type="EMBL" id="KAK9107452.1"/>
    </source>
</evidence>
<reference evidence="11 12" key="1">
    <citation type="submission" date="2024-01" db="EMBL/GenBank/DDBJ databases">
        <title>Genome assemblies of Stephania.</title>
        <authorList>
            <person name="Yang L."/>
        </authorList>
    </citation>
    <scope>NUCLEOTIDE SEQUENCE [LARGE SCALE GENOMIC DNA]</scope>
    <source>
        <strain evidence="11">YNDBR</strain>
        <tissue evidence="11">Leaf</tissue>
    </source>
</reference>
<gene>
    <name evidence="11" type="ORF">Syun_023463</name>
</gene>
<protein>
    <recommendedName>
        <fullName evidence="1">non-specific serine/threonine protein kinase</fullName>
        <ecNumber evidence="1">2.7.11.1</ecNumber>
    </recommendedName>
</protein>
<evidence type="ECO:0000256" key="2">
    <source>
        <dbReference type="ARBA" id="ARBA00022527"/>
    </source>
</evidence>
<feature type="domain" description="KA1" evidence="10">
    <location>
        <begin position="37"/>
        <end position="85"/>
    </location>
</feature>
<keyword evidence="9" id="KW-0472">Membrane</keyword>
<proteinExistence type="predicted"/>
<evidence type="ECO:0000256" key="5">
    <source>
        <dbReference type="ARBA" id="ARBA00022777"/>
    </source>
</evidence>
<evidence type="ECO:0000256" key="9">
    <source>
        <dbReference type="SAM" id="Phobius"/>
    </source>
</evidence>
<dbReference type="EMBL" id="JBBNAF010000010">
    <property type="protein sequence ID" value="KAK9107452.1"/>
    <property type="molecule type" value="Genomic_DNA"/>
</dbReference>
<dbReference type="EC" id="2.7.11.1" evidence="1"/>
<organism evidence="11 12">
    <name type="scientific">Stephania yunnanensis</name>
    <dbReference type="NCBI Taxonomy" id="152371"/>
    <lineage>
        <taxon>Eukaryota</taxon>
        <taxon>Viridiplantae</taxon>
        <taxon>Streptophyta</taxon>
        <taxon>Embryophyta</taxon>
        <taxon>Tracheophyta</taxon>
        <taxon>Spermatophyta</taxon>
        <taxon>Magnoliopsida</taxon>
        <taxon>Ranunculales</taxon>
        <taxon>Menispermaceae</taxon>
        <taxon>Menispermoideae</taxon>
        <taxon>Cissampelideae</taxon>
        <taxon>Stephania</taxon>
    </lineage>
</organism>
<keyword evidence="3" id="KW-0808">Transferase</keyword>
<dbReference type="Proteomes" id="UP001420932">
    <property type="component" value="Unassembled WGS sequence"/>
</dbReference>
<accession>A0AAP0FC99</accession>
<keyword evidence="4" id="KW-0547">Nucleotide-binding</keyword>
<keyword evidence="9" id="KW-0812">Transmembrane</keyword>
<dbReference type="PROSITE" id="PS50032">
    <property type="entry name" value="KA1"/>
    <property type="match status" value="1"/>
</dbReference>
<feature type="transmembrane region" description="Helical" evidence="9">
    <location>
        <begin position="6"/>
        <end position="24"/>
    </location>
</feature>
<evidence type="ECO:0000256" key="7">
    <source>
        <dbReference type="ARBA" id="ARBA00047899"/>
    </source>
</evidence>
<dbReference type="AlphaFoldDB" id="A0AAP0FC99"/>
<evidence type="ECO:0000256" key="8">
    <source>
        <dbReference type="ARBA" id="ARBA00048679"/>
    </source>
</evidence>
<name>A0AAP0FC99_9MAGN</name>
<comment type="catalytic activity">
    <reaction evidence="8">
        <text>L-seryl-[protein] + ATP = O-phospho-L-seryl-[protein] + ADP + H(+)</text>
        <dbReference type="Rhea" id="RHEA:17989"/>
        <dbReference type="Rhea" id="RHEA-COMP:9863"/>
        <dbReference type="Rhea" id="RHEA-COMP:11604"/>
        <dbReference type="ChEBI" id="CHEBI:15378"/>
        <dbReference type="ChEBI" id="CHEBI:29999"/>
        <dbReference type="ChEBI" id="CHEBI:30616"/>
        <dbReference type="ChEBI" id="CHEBI:83421"/>
        <dbReference type="ChEBI" id="CHEBI:456216"/>
        <dbReference type="EC" id="2.7.11.1"/>
    </reaction>
</comment>
<keyword evidence="12" id="KW-1185">Reference proteome</keyword>
<evidence type="ECO:0000256" key="6">
    <source>
        <dbReference type="ARBA" id="ARBA00022840"/>
    </source>
</evidence>
<evidence type="ECO:0000259" key="10">
    <source>
        <dbReference type="PROSITE" id="PS50032"/>
    </source>
</evidence>
<dbReference type="Pfam" id="PF02149">
    <property type="entry name" value="KA1"/>
    <property type="match status" value="1"/>
</dbReference>
<dbReference type="PROSITE" id="PS51257">
    <property type="entry name" value="PROKAR_LIPOPROTEIN"/>
    <property type="match status" value="1"/>
</dbReference>
<keyword evidence="5" id="KW-0418">Kinase</keyword>
<dbReference type="InterPro" id="IPR001772">
    <property type="entry name" value="KA1_dom"/>
</dbReference>
<sequence length="86" mass="9736">MPPKGVGLCLAILGCLVIYIVVIARRPPRIASCRPRKSPQDHLGVLQYLLYKTRDDKYLLDLQRVNGPQFLFLDLCAAFLAQLRVL</sequence>
<dbReference type="Gene3D" id="3.30.310.80">
    <property type="entry name" value="Kinase associated domain 1, KA1"/>
    <property type="match status" value="1"/>
</dbReference>
<dbReference type="GO" id="GO:0005524">
    <property type="term" value="F:ATP binding"/>
    <property type="evidence" value="ECO:0007669"/>
    <property type="project" value="UniProtKB-KW"/>
</dbReference>
<evidence type="ECO:0000256" key="3">
    <source>
        <dbReference type="ARBA" id="ARBA00022679"/>
    </source>
</evidence>
<dbReference type="InterPro" id="IPR028375">
    <property type="entry name" value="KA1/Ssp2_C"/>
</dbReference>
<evidence type="ECO:0000256" key="4">
    <source>
        <dbReference type="ARBA" id="ARBA00022741"/>
    </source>
</evidence>
<dbReference type="GO" id="GO:0004674">
    <property type="term" value="F:protein serine/threonine kinase activity"/>
    <property type="evidence" value="ECO:0007669"/>
    <property type="project" value="UniProtKB-KW"/>
</dbReference>
<keyword evidence="9" id="KW-1133">Transmembrane helix</keyword>
<evidence type="ECO:0000313" key="12">
    <source>
        <dbReference type="Proteomes" id="UP001420932"/>
    </source>
</evidence>
<dbReference type="SUPFAM" id="SSF103243">
    <property type="entry name" value="KA1-like"/>
    <property type="match status" value="1"/>
</dbReference>
<evidence type="ECO:0000256" key="1">
    <source>
        <dbReference type="ARBA" id="ARBA00012513"/>
    </source>
</evidence>
<keyword evidence="6" id="KW-0067">ATP-binding</keyword>
<comment type="catalytic activity">
    <reaction evidence="7">
        <text>L-threonyl-[protein] + ATP = O-phospho-L-threonyl-[protein] + ADP + H(+)</text>
        <dbReference type="Rhea" id="RHEA:46608"/>
        <dbReference type="Rhea" id="RHEA-COMP:11060"/>
        <dbReference type="Rhea" id="RHEA-COMP:11605"/>
        <dbReference type="ChEBI" id="CHEBI:15378"/>
        <dbReference type="ChEBI" id="CHEBI:30013"/>
        <dbReference type="ChEBI" id="CHEBI:30616"/>
        <dbReference type="ChEBI" id="CHEBI:61977"/>
        <dbReference type="ChEBI" id="CHEBI:456216"/>
        <dbReference type="EC" id="2.7.11.1"/>
    </reaction>
</comment>
<comment type="caution">
    <text evidence="11">The sequence shown here is derived from an EMBL/GenBank/DDBJ whole genome shotgun (WGS) entry which is preliminary data.</text>
</comment>
<keyword evidence="2" id="KW-0723">Serine/threonine-protein kinase</keyword>